<evidence type="ECO:0000313" key="9">
    <source>
        <dbReference type="EMBL" id="TPX55160.1"/>
    </source>
</evidence>
<sequence length="625" mass="67698">MSSETPRTSASSTPASPNTAGPFPVHRPLPTPLDAKYRKHLDAQRRPSATSPAGNAAGSARPMTPTHQLAETAVGVREAAKCIGRALVKLERPSTVMIVAKAFDAKIVKFTRQLACHLIDTPRASCGLPGLIVYIDAKFRTHPAFNLSNLLARYPHYEPRLRFWTPQVCATQTEQLDFIVTLGGDGTVIYTSWLFQTAQVPPVIAFDLGSLGFLTNFNIADIRSVLKRVIGCRGDGVRVNLRMRLSCTVWKWVDGPVGGGGTGSPPAREGDERASSTVASVRRALSGLQLATMTKLPGFSFEELDHLTSPPTPNPRVGTNDEQLEIGSLLDELSSTLASKADPDELDEGVGPNINYRRAASFQNLDSAGASTAHGASRQTKQEQPLDHHHHPVDTFQILNDLVVDRGPSAYMSQLELYVDDRHLTTVQADGLVLSTPTGSTAYSLSAGGSLVHPEVPSVLITPICPHTLSFRPMLLPDSVVIRVQVPRDSRTSAYASFDGRHRIELQKGDCITVEMSRWPVPQVCRDDQGVDWVASLRRCLYWNERAARQGAFDGIGKGNLESVGRGLDTAPQDSDDDVSEMMHTKDRAAVNPLNGDLIHDDDEVQSITNTHCACGTACGTTRAP</sequence>
<dbReference type="InterPro" id="IPR017437">
    <property type="entry name" value="ATP-NAD_kinase_PpnK-typ_C"/>
</dbReference>
<keyword evidence="4 9" id="KW-0418">Kinase</keyword>
<feature type="region of interest" description="Disordered" evidence="8">
    <location>
        <begin position="367"/>
        <end position="390"/>
    </location>
</feature>
<evidence type="ECO:0000256" key="1">
    <source>
        <dbReference type="ARBA" id="ARBA00010995"/>
    </source>
</evidence>
<comment type="similarity">
    <text evidence="1">Belongs to the NAD kinase family.</text>
</comment>
<dbReference type="GO" id="GO:0003951">
    <property type="term" value="F:NAD+ kinase activity"/>
    <property type="evidence" value="ECO:0007669"/>
    <property type="project" value="InterPro"/>
</dbReference>
<evidence type="ECO:0000256" key="2">
    <source>
        <dbReference type="ARBA" id="ARBA00022679"/>
    </source>
</evidence>
<dbReference type="GO" id="GO:0005524">
    <property type="term" value="F:ATP binding"/>
    <property type="evidence" value="ECO:0007669"/>
    <property type="project" value="UniProtKB-KW"/>
</dbReference>
<keyword evidence="3" id="KW-0547">Nucleotide-binding</keyword>
<keyword evidence="2" id="KW-0808">Transferase</keyword>
<dbReference type="FunFam" id="2.60.200.30:FF:000009">
    <property type="entry name" value="Poly(P)/ATP NAD kinase"/>
    <property type="match status" value="1"/>
</dbReference>
<keyword evidence="6" id="KW-0521">NADP</keyword>
<name>A0A507DWB6_9FUNG</name>
<dbReference type="HAMAP" id="MF_00361">
    <property type="entry name" value="NAD_kinase"/>
    <property type="match status" value="1"/>
</dbReference>
<gene>
    <name evidence="9" type="primary">UTR1B</name>
    <name evidence="9" type="ORF">PhCBS80983_g05551</name>
</gene>
<evidence type="ECO:0000256" key="6">
    <source>
        <dbReference type="ARBA" id="ARBA00022857"/>
    </source>
</evidence>
<dbReference type="GO" id="GO:0006741">
    <property type="term" value="P:NADP+ biosynthetic process"/>
    <property type="evidence" value="ECO:0007669"/>
    <property type="project" value="InterPro"/>
</dbReference>
<evidence type="ECO:0000256" key="7">
    <source>
        <dbReference type="ARBA" id="ARBA00023027"/>
    </source>
</evidence>
<dbReference type="PANTHER" id="PTHR20275:SF0">
    <property type="entry name" value="NAD KINASE"/>
    <property type="match status" value="1"/>
</dbReference>
<dbReference type="GO" id="GO:0019674">
    <property type="term" value="P:NAD+ metabolic process"/>
    <property type="evidence" value="ECO:0007669"/>
    <property type="project" value="InterPro"/>
</dbReference>
<keyword evidence="5" id="KW-0067">ATP-binding</keyword>
<evidence type="ECO:0000256" key="5">
    <source>
        <dbReference type="ARBA" id="ARBA00022840"/>
    </source>
</evidence>
<dbReference type="Pfam" id="PF01513">
    <property type="entry name" value="NAD_kinase"/>
    <property type="match status" value="1"/>
</dbReference>
<evidence type="ECO:0000313" key="10">
    <source>
        <dbReference type="Proteomes" id="UP000318582"/>
    </source>
</evidence>
<evidence type="ECO:0000256" key="3">
    <source>
        <dbReference type="ARBA" id="ARBA00022741"/>
    </source>
</evidence>
<dbReference type="Gene3D" id="2.60.200.30">
    <property type="entry name" value="Probable inorganic polyphosphate/atp-NAD kinase, domain 2"/>
    <property type="match status" value="1"/>
</dbReference>
<dbReference type="STRING" id="109895.A0A507DWB6"/>
<dbReference type="SUPFAM" id="SSF111331">
    <property type="entry name" value="NAD kinase/diacylglycerol kinase-like"/>
    <property type="match status" value="1"/>
</dbReference>
<dbReference type="EMBL" id="QEAQ01000124">
    <property type="protein sequence ID" value="TPX55160.1"/>
    <property type="molecule type" value="Genomic_DNA"/>
</dbReference>
<dbReference type="InterPro" id="IPR016064">
    <property type="entry name" value="NAD/diacylglycerol_kinase_sf"/>
</dbReference>
<evidence type="ECO:0000256" key="4">
    <source>
        <dbReference type="ARBA" id="ARBA00022777"/>
    </source>
</evidence>
<keyword evidence="7" id="KW-0520">NAD</keyword>
<dbReference type="Proteomes" id="UP000318582">
    <property type="component" value="Unassembled WGS sequence"/>
</dbReference>
<feature type="region of interest" description="Disordered" evidence="8">
    <location>
        <begin position="1"/>
        <end position="65"/>
    </location>
</feature>
<dbReference type="InterPro" id="IPR017438">
    <property type="entry name" value="ATP-NAD_kinase_N"/>
</dbReference>
<proteinExistence type="inferred from homology"/>
<protein>
    <submittedName>
        <fullName evidence="9">NAD+ kinase</fullName>
    </submittedName>
</protein>
<dbReference type="PANTHER" id="PTHR20275">
    <property type="entry name" value="NAD KINASE"/>
    <property type="match status" value="1"/>
</dbReference>
<keyword evidence="10" id="KW-1185">Reference proteome</keyword>
<dbReference type="InterPro" id="IPR002504">
    <property type="entry name" value="NADK"/>
</dbReference>
<evidence type="ECO:0000256" key="8">
    <source>
        <dbReference type="SAM" id="MobiDB-lite"/>
    </source>
</evidence>
<organism evidence="9 10">
    <name type="scientific">Powellomyces hirtus</name>
    <dbReference type="NCBI Taxonomy" id="109895"/>
    <lineage>
        <taxon>Eukaryota</taxon>
        <taxon>Fungi</taxon>
        <taxon>Fungi incertae sedis</taxon>
        <taxon>Chytridiomycota</taxon>
        <taxon>Chytridiomycota incertae sedis</taxon>
        <taxon>Chytridiomycetes</taxon>
        <taxon>Spizellomycetales</taxon>
        <taxon>Powellomycetaceae</taxon>
        <taxon>Powellomyces</taxon>
    </lineage>
</organism>
<dbReference type="AlphaFoldDB" id="A0A507DWB6"/>
<reference evidence="9 10" key="1">
    <citation type="journal article" date="2019" name="Sci. Rep.">
        <title>Comparative genomics of chytrid fungi reveal insights into the obligate biotrophic and pathogenic lifestyle of Synchytrium endobioticum.</title>
        <authorList>
            <person name="van de Vossenberg B.T.L.H."/>
            <person name="Warris S."/>
            <person name="Nguyen H.D.T."/>
            <person name="van Gent-Pelzer M.P.E."/>
            <person name="Joly D.L."/>
            <person name="van de Geest H.C."/>
            <person name="Bonants P.J.M."/>
            <person name="Smith D.S."/>
            <person name="Levesque C.A."/>
            <person name="van der Lee T.A.J."/>
        </authorList>
    </citation>
    <scope>NUCLEOTIDE SEQUENCE [LARGE SCALE GENOMIC DNA]</scope>
    <source>
        <strain evidence="9 10">CBS 809.83</strain>
    </source>
</reference>
<comment type="caution">
    <text evidence="9">The sequence shown here is derived from an EMBL/GenBank/DDBJ whole genome shotgun (WGS) entry which is preliminary data.</text>
</comment>
<dbReference type="Pfam" id="PF20143">
    <property type="entry name" value="NAD_kinase_C"/>
    <property type="match status" value="1"/>
</dbReference>
<feature type="compositionally biased region" description="Low complexity" evidence="8">
    <location>
        <begin position="1"/>
        <end position="22"/>
    </location>
</feature>
<dbReference type="Gene3D" id="3.40.50.10330">
    <property type="entry name" value="Probable inorganic polyphosphate/atp-NAD kinase, domain 1"/>
    <property type="match status" value="1"/>
</dbReference>
<accession>A0A507DWB6</accession>